<proteinExistence type="predicted"/>
<evidence type="ECO:0008006" key="2">
    <source>
        <dbReference type="Google" id="ProtNLM"/>
    </source>
</evidence>
<reference evidence="1" key="2">
    <citation type="journal article" date="2024" name="Plant">
        <title>Genomic evolution and insights into agronomic trait innovations of Sesamum species.</title>
        <authorList>
            <person name="Miao H."/>
            <person name="Wang L."/>
            <person name="Qu L."/>
            <person name="Liu H."/>
            <person name="Sun Y."/>
            <person name="Le M."/>
            <person name="Wang Q."/>
            <person name="Wei S."/>
            <person name="Zheng Y."/>
            <person name="Lin W."/>
            <person name="Duan Y."/>
            <person name="Cao H."/>
            <person name="Xiong S."/>
            <person name="Wang X."/>
            <person name="Wei L."/>
            <person name="Li C."/>
            <person name="Ma Q."/>
            <person name="Ju M."/>
            <person name="Zhao R."/>
            <person name="Li G."/>
            <person name="Mu C."/>
            <person name="Tian Q."/>
            <person name="Mei H."/>
            <person name="Zhang T."/>
            <person name="Gao T."/>
            <person name="Zhang H."/>
        </authorList>
    </citation>
    <scope>NUCLEOTIDE SEQUENCE</scope>
    <source>
        <strain evidence="1">KEN1</strain>
    </source>
</reference>
<accession>A0AAW2UJM0</accession>
<evidence type="ECO:0000313" key="1">
    <source>
        <dbReference type="EMBL" id="KAL0416872.1"/>
    </source>
</evidence>
<protein>
    <recommendedName>
        <fullName evidence="2">Reverse transcriptase</fullName>
    </recommendedName>
</protein>
<dbReference type="EMBL" id="JACGWN010000012">
    <property type="protein sequence ID" value="KAL0416872.1"/>
    <property type="molecule type" value="Genomic_DNA"/>
</dbReference>
<name>A0AAW2UJM0_9LAMI</name>
<dbReference type="AlphaFoldDB" id="A0AAW2UJM0"/>
<sequence length="123" mass="13717">MEELNLELLRPFTPEDVKNPLDAMHPLKLSGLDEVLNGLVRRAEADGAIRGVWVSRNGPRVSHLLFADGTLIFCDANREAIQVVRDLLATFEDGSGLQINYQKSAIVFSRNVPVHIQEELLVL</sequence>
<gene>
    <name evidence="1" type="ORF">Slati_3519100</name>
</gene>
<reference evidence="1" key="1">
    <citation type="submission" date="2020-06" db="EMBL/GenBank/DDBJ databases">
        <authorList>
            <person name="Li T."/>
            <person name="Hu X."/>
            <person name="Zhang T."/>
            <person name="Song X."/>
            <person name="Zhang H."/>
            <person name="Dai N."/>
            <person name="Sheng W."/>
            <person name="Hou X."/>
            <person name="Wei L."/>
        </authorList>
    </citation>
    <scope>NUCLEOTIDE SEQUENCE</scope>
    <source>
        <strain evidence="1">KEN1</strain>
        <tissue evidence="1">Leaf</tissue>
    </source>
</reference>
<comment type="caution">
    <text evidence="1">The sequence shown here is derived from an EMBL/GenBank/DDBJ whole genome shotgun (WGS) entry which is preliminary data.</text>
</comment>
<organism evidence="1">
    <name type="scientific">Sesamum latifolium</name>
    <dbReference type="NCBI Taxonomy" id="2727402"/>
    <lineage>
        <taxon>Eukaryota</taxon>
        <taxon>Viridiplantae</taxon>
        <taxon>Streptophyta</taxon>
        <taxon>Embryophyta</taxon>
        <taxon>Tracheophyta</taxon>
        <taxon>Spermatophyta</taxon>
        <taxon>Magnoliopsida</taxon>
        <taxon>eudicotyledons</taxon>
        <taxon>Gunneridae</taxon>
        <taxon>Pentapetalae</taxon>
        <taxon>asterids</taxon>
        <taxon>lamiids</taxon>
        <taxon>Lamiales</taxon>
        <taxon>Pedaliaceae</taxon>
        <taxon>Sesamum</taxon>
    </lineage>
</organism>